<evidence type="ECO:0000313" key="3">
    <source>
        <dbReference type="EnsemblProtists" id="EKX31470"/>
    </source>
</evidence>
<protein>
    <submittedName>
        <fullName evidence="2 3">Uncharacterized protein</fullName>
    </submittedName>
</protein>
<proteinExistence type="predicted"/>
<dbReference type="GeneID" id="17288190"/>
<dbReference type="HOGENOM" id="CLU_2089431_0_0_1"/>
<evidence type="ECO:0000313" key="2">
    <source>
        <dbReference type="EMBL" id="EKX31470.1"/>
    </source>
</evidence>
<evidence type="ECO:0000256" key="1">
    <source>
        <dbReference type="SAM" id="MobiDB-lite"/>
    </source>
</evidence>
<dbReference type="EnsemblProtists" id="EKX31470">
    <property type="protein sequence ID" value="EKX31470"/>
    <property type="gene ID" value="GUITHDRAFT_122346"/>
</dbReference>
<feature type="region of interest" description="Disordered" evidence="1">
    <location>
        <begin position="1"/>
        <end position="40"/>
    </location>
</feature>
<dbReference type="EMBL" id="JH993276">
    <property type="protein sequence ID" value="EKX31470.1"/>
    <property type="molecule type" value="Genomic_DNA"/>
</dbReference>
<evidence type="ECO:0000313" key="4">
    <source>
        <dbReference type="Proteomes" id="UP000011087"/>
    </source>
</evidence>
<sequence>MSRDGSDDTAIPEKSHSKEAGDGGVQGSGSVGTNKGGRMTRAWTEIERNKHKIACKGKTRLKRQEKLEIIRLHNSSDPEVHKTKAELASMFKKSLSAIAKILKPESIANLRGKAEKK</sequence>
<reference evidence="4" key="2">
    <citation type="submission" date="2012-11" db="EMBL/GenBank/DDBJ databases">
        <authorList>
            <person name="Kuo A."/>
            <person name="Curtis B.A."/>
            <person name="Tanifuji G."/>
            <person name="Burki F."/>
            <person name="Gruber A."/>
            <person name="Irimia M."/>
            <person name="Maruyama S."/>
            <person name="Arias M.C."/>
            <person name="Ball S.G."/>
            <person name="Gile G.H."/>
            <person name="Hirakawa Y."/>
            <person name="Hopkins J.F."/>
            <person name="Rensing S.A."/>
            <person name="Schmutz J."/>
            <person name="Symeonidi A."/>
            <person name="Elias M."/>
            <person name="Eveleigh R.J."/>
            <person name="Herman E.K."/>
            <person name="Klute M.J."/>
            <person name="Nakayama T."/>
            <person name="Obornik M."/>
            <person name="Reyes-Prieto A."/>
            <person name="Armbrust E.V."/>
            <person name="Aves S.J."/>
            <person name="Beiko R.G."/>
            <person name="Coutinho P."/>
            <person name="Dacks J.B."/>
            <person name="Durnford D.G."/>
            <person name="Fast N.M."/>
            <person name="Green B.R."/>
            <person name="Grisdale C."/>
            <person name="Hempe F."/>
            <person name="Henrissat B."/>
            <person name="Hoppner M.P."/>
            <person name="Ishida K.-I."/>
            <person name="Kim E."/>
            <person name="Koreny L."/>
            <person name="Kroth P.G."/>
            <person name="Liu Y."/>
            <person name="Malik S.-B."/>
            <person name="Maier U.G."/>
            <person name="McRose D."/>
            <person name="Mock T."/>
            <person name="Neilson J.A."/>
            <person name="Onodera N.T."/>
            <person name="Poole A.M."/>
            <person name="Pritham E.J."/>
            <person name="Richards T.A."/>
            <person name="Rocap G."/>
            <person name="Roy S.W."/>
            <person name="Sarai C."/>
            <person name="Schaack S."/>
            <person name="Shirato S."/>
            <person name="Slamovits C.H."/>
            <person name="Spencer D.F."/>
            <person name="Suzuki S."/>
            <person name="Worden A.Z."/>
            <person name="Zauner S."/>
            <person name="Barry K."/>
            <person name="Bell C."/>
            <person name="Bharti A.K."/>
            <person name="Crow J.A."/>
            <person name="Grimwood J."/>
            <person name="Kramer R."/>
            <person name="Lindquist E."/>
            <person name="Lucas S."/>
            <person name="Salamov A."/>
            <person name="McFadden G.I."/>
            <person name="Lane C.E."/>
            <person name="Keeling P.J."/>
            <person name="Gray M.W."/>
            <person name="Grigoriev I.V."/>
            <person name="Archibald J.M."/>
        </authorList>
    </citation>
    <scope>NUCLEOTIDE SEQUENCE</scope>
    <source>
        <strain evidence="4">CCMP2712</strain>
    </source>
</reference>
<reference evidence="3" key="3">
    <citation type="submission" date="2016-03" db="UniProtKB">
        <authorList>
            <consortium name="EnsemblProtists"/>
        </authorList>
    </citation>
    <scope>IDENTIFICATION</scope>
</reference>
<dbReference type="RefSeq" id="XP_005818450.1">
    <property type="nucleotide sequence ID" value="XM_005818393.1"/>
</dbReference>
<dbReference type="PaxDb" id="55529-EKX31470"/>
<dbReference type="AlphaFoldDB" id="L1I6H6"/>
<keyword evidence="4" id="KW-1185">Reference proteome</keyword>
<accession>L1I6H6</accession>
<organism evidence="2">
    <name type="scientific">Guillardia theta (strain CCMP2712)</name>
    <name type="common">Cryptophyte</name>
    <dbReference type="NCBI Taxonomy" id="905079"/>
    <lineage>
        <taxon>Eukaryota</taxon>
        <taxon>Cryptophyceae</taxon>
        <taxon>Pyrenomonadales</taxon>
        <taxon>Geminigeraceae</taxon>
        <taxon>Guillardia</taxon>
    </lineage>
</organism>
<name>L1I6H6_GUITC</name>
<gene>
    <name evidence="2" type="ORF">GUITHDRAFT_122346</name>
</gene>
<reference evidence="2 4" key="1">
    <citation type="journal article" date="2012" name="Nature">
        <title>Algal genomes reveal evolutionary mosaicism and the fate of nucleomorphs.</title>
        <authorList>
            <consortium name="DOE Joint Genome Institute"/>
            <person name="Curtis B.A."/>
            <person name="Tanifuji G."/>
            <person name="Burki F."/>
            <person name="Gruber A."/>
            <person name="Irimia M."/>
            <person name="Maruyama S."/>
            <person name="Arias M.C."/>
            <person name="Ball S.G."/>
            <person name="Gile G.H."/>
            <person name="Hirakawa Y."/>
            <person name="Hopkins J.F."/>
            <person name="Kuo A."/>
            <person name="Rensing S.A."/>
            <person name="Schmutz J."/>
            <person name="Symeonidi A."/>
            <person name="Elias M."/>
            <person name="Eveleigh R.J."/>
            <person name="Herman E.K."/>
            <person name="Klute M.J."/>
            <person name="Nakayama T."/>
            <person name="Obornik M."/>
            <person name="Reyes-Prieto A."/>
            <person name="Armbrust E.V."/>
            <person name="Aves S.J."/>
            <person name="Beiko R.G."/>
            <person name="Coutinho P."/>
            <person name="Dacks J.B."/>
            <person name="Durnford D.G."/>
            <person name="Fast N.M."/>
            <person name="Green B.R."/>
            <person name="Grisdale C.J."/>
            <person name="Hempel F."/>
            <person name="Henrissat B."/>
            <person name="Hoppner M.P."/>
            <person name="Ishida K."/>
            <person name="Kim E."/>
            <person name="Koreny L."/>
            <person name="Kroth P.G."/>
            <person name="Liu Y."/>
            <person name="Malik S.B."/>
            <person name="Maier U.G."/>
            <person name="McRose D."/>
            <person name="Mock T."/>
            <person name="Neilson J.A."/>
            <person name="Onodera N.T."/>
            <person name="Poole A.M."/>
            <person name="Pritham E.J."/>
            <person name="Richards T.A."/>
            <person name="Rocap G."/>
            <person name="Roy S.W."/>
            <person name="Sarai C."/>
            <person name="Schaack S."/>
            <person name="Shirato S."/>
            <person name="Slamovits C.H."/>
            <person name="Spencer D.F."/>
            <person name="Suzuki S."/>
            <person name="Worden A.Z."/>
            <person name="Zauner S."/>
            <person name="Barry K."/>
            <person name="Bell C."/>
            <person name="Bharti A.K."/>
            <person name="Crow J.A."/>
            <person name="Grimwood J."/>
            <person name="Kramer R."/>
            <person name="Lindquist E."/>
            <person name="Lucas S."/>
            <person name="Salamov A."/>
            <person name="McFadden G.I."/>
            <person name="Lane C.E."/>
            <person name="Keeling P.J."/>
            <person name="Gray M.W."/>
            <person name="Grigoriev I.V."/>
            <person name="Archibald J.M."/>
        </authorList>
    </citation>
    <scope>NUCLEOTIDE SEQUENCE</scope>
    <source>
        <strain evidence="2 4">CCMP2712</strain>
    </source>
</reference>
<dbReference type="KEGG" id="gtt:GUITHDRAFT_122346"/>
<dbReference type="Proteomes" id="UP000011087">
    <property type="component" value="Unassembled WGS sequence"/>
</dbReference>
<feature type="compositionally biased region" description="Basic and acidic residues" evidence="1">
    <location>
        <begin position="1"/>
        <end position="21"/>
    </location>
</feature>